<dbReference type="EMBL" id="LT853693">
    <property type="protein sequence ID" value="SMQ47850.1"/>
    <property type="molecule type" value="Genomic_DNA"/>
</dbReference>
<protein>
    <submittedName>
        <fullName evidence="2">Uncharacterized protein</fullName>
    </submittedName>
</protein>
<feature type="compositionally biased region" description="Basic and acidic residues" evidence="1">
    <location>
        <begin position="69"/>
        <end position="98"/>
    </location>
</feature>
<evidence type="ECO:0000313" key="2">
    <source>
        <dbReference type="EMBL" id="SMQ47850.1"/>
    </source>
</evidence>
<feature type="region of interest" description="Disordered" evidence="1">
    <location>
        <begin position="45"/>
        <end position="107"/>
    </location>
</feature>
<evidence type="ECO:0000313" key="3">
    <source>
        <dbReference type="Proteomes" id="UP000215127"/>
    </source>
</evidence>
<dbReference type="AlphaFoldDB" id="A0A1X7RKX6"/>
<dbReference type="Proteomes" id="UP000215127">
    <property type="component" value="Chromosome 2"/>
</dbReference>
<name>A0A1X7RKX6_ZYMT9</name>
<gene>
    <name evidence="2" type="ORF">ZT3D7_G2998</name>
</gene>
<reference evidence="2 3" key="1">
    <citation type="submission" date="2016-06" db="EMBL/GenBank/DDBJ databases">
        <authorList>
            <person name="Kjaerup R.B."/>
            <person name="Dalgaard T.S."/>
            <person name="Juul-Madsen H.R."/>
        </authorList>
    </citation>
    <scope>NUCLEOTIDE SEQUENCE [LARGE SCALE GENOMIC DNA]</scope>
</reference>
<organism evidence="2 3">
    <name type="scientific">Zymoseptoria tritici (strain ST99CH_3D7)</name>
    <dbReference type="NCBI Taxonomy" id="1276538"/>
    <lineage>
        <taxon>Eukaryota</taxon>
        <taxon>Fungi</taxon>
        <taxon>Dikarya</taxon>
        <taxon>Ascomycota</taxon>
        <taxon>Pezizomycotina</taxon>
        <taxon>Dothideomycetes</taxon>
        <taxon>Dothideomycetidae</taxon>
        <taxon>Mycosphaerellales</taxon>
        <taxon>Mycosphaerellaceae</taxon>
        <taxon>Zymoseptoria</taxon>
    </lineage>
</organism>
<proteinExistence type="predicted"/>
<sequence length="107" mass="13258">MSPQQLAAQIDHINRELQHHQHKINEWKSKRQECIAHLERIHNHPVDPRNLRAAEQRRHDQTTWRNRRNTAEENLRNHDQRARAKHEEKRKLQHRYDQLRAQQAQRR</sequence>
<accession>A0A1X7RKX6</accession>
<keyword evidence="3" id="KW-1185">Reference proteome</keyword>
<evidence type="ECO:0000256" key="1">
    <source>
        <dbReference type="SAM" id="MobiDB-lite"/>
    </source>
</evidence>
<feature type="compositionally biased region" description="Basic and acidic residues" evidence="1">
    <location>
        <begin position="45"/>
        <end position="62"/>
    </location>
</feature>